<evidence type="ECO:0000313" key="3">
    <source>
        <dbReference type="Proteomes" id="UP000033956"/>
    </source>
</evidence>
<gene>
    <name evidence="2" type="ORF">RS81_02490</name>
</gene>
<organism evidence="2 3">
    <name type="scientific">Microbacterium terrae</name>
    <dbReference type="NCBI Taxonomy" id="69369"/>
    <lineage>
        <taxon>Bacteria</taxon>
        <taxon>Bacillati</taxon>
        <taxon>Actinomycetota</taxon>
        <taxon>Actinomycetes</taxon>
        <taxon>Micrococcales</taxon>
        <taxon>Microbacteriaceae</taxon>
        <taxon>Microbacterium</taxon>
    </lineage>
</organism>
<dbReference type="Pfam" id="PF04854">
    <property type="entry name" value="DUF624"/>
    <property type="match status" value="1"/>
</dbReference>
<feature type="transmembrane region" description="Helical" evidence="1">
    <location>
        <begin position="21"/>
        <end position="54"/>
    </location>
</feature>
<dbReference type="OrthoDB" id="7948871at2"/>
<dbReference type="Proteomes" id="UP000033956">
    <property type="component" value="Unassembled WGS sequence"/>
</dbReference>
<keyword evidence="1" id="KW-1133">Transmembrane helix</keyword>
<comment type="caution">
    <text evidence="2">The sequence shown here is derived from an EMBL/GenBank/DDBJ whole genome shotgun (WGS) entry which is preliminary data.</text>
</comment>
<dbReference type="PATRIC" id="fig|92835.4.peg.2523"/>
<evidence type="ECO:0000313" key="2">
    <source>
        <dbReference type="EMBL" id="KJL38695.1"/>
    </source>
</evidence>
<accession>A0A0M2GY56</accession>
<keyword evidence="3" id="KW-1185">Reference proteome</keyword>
<name>A0A0M2GY56_9MICO</name>
<evidence type="ECO:0000256" key="1">
    <source>
        <dbReference type="SAM" id="Phobius"/>
    </source>
</evidence>
<feature type="transmembrane region" description="Helical" evidence="1">
    <location>
        <begin position="75"/>
        <end position="95"/>
    </location>
</feature>
<keyword evidence="1" id="KW-0812">Transmembrane</keyword>
<dbReference type="AlphaFoldDB" id="A0A0M2GY56"/>
<protein>
    <recommendedName>
        <fullName evidence="4">Membrane protein YesL</fullName>
    </recommendedName>
</protein>
<dbReference type="EMBL" id="JYIZ01000054">
    <property type="protein sequence ID" value="KJL38695.1"/>
    <property type="molecule type" value="Genomic_DNA"/>
</dbReference>
<feature type="transmembrane region" description="Helical" evidence="1">
    <location>
        <begin position="153"/>
        <end position="173"/>
    </location>
</feature>
<sequence>MNAIFAPDSALMRVLTRIADLAILNILFIVTSLPIVTLGASLTALNSVALRIAAGSDRTITGDYFRSFRRNFRQATLLFGILVLLVAVLAGWWIVVTVLVTEPVLRFILLAVWFVLTFMFTMAALYVFPYLATFEGTIREVLRTARLMSLRHPLPPLTVIALTALLAVVSIFSPQATGYGLLWLAIGFAGIAFLGAVVFIRVFNRYAPELVVPAAEDEEE</sequence>
<proteinExistence type="predicted"/>
<feature type="transmembrane region" description="Helical" evidence="1">
    <location>
        <begin position="179"/>
        <end position="200"/>
    </location>
</feature>
<dbReference type="RefSeq" id="WP_045276390.1">
    <property type="nucleotide sequence ID" value="NZ_BAAAUP010000002.1"/>
</dbReference>
<keyword evidence="1" id="KW-0472">Membrane</keyword>
<dbReference type="InterPro" id="IPR006938">
    <property type="entry name" value="DUF624"/>
</dbReference>
<dbReference type="STRING" id="92835.RS81_02490"/>
<reference evidence="2 3" key="1">
    <citation type="submission" date="2015-02" db="EMBL/GenBank/DDBJ databases">
        <title>Draft genome sequences of ten Microbacterium spp. with emphasis on heavy metal contaminated environments.</title>
        <authorList>
            <person name="Corretto E."/>
        </authorList>
    </citation>
    <scope>NUCLEOTIDE SEQUENCE [LARGE SCALE GENOMIC DNA]</scope>
    <source>
        <strain evidence="2 3">DSM 12510</strain>
    </source>
</reference>
<evidence type="ECO:0008006" key="4">
    <source>
        <dbReference type="Google" id="ProtNLM"/>
    </source>
</evidence>
<feature type="transmembrane region" description="Helical" evidence="1">
    <location>
        <begin position="107"/>
        <end position="132"/>
    </location>
</feature>